<dbReference type="Gramene" id="AUR62027669-RA">
    <property type="protein sequence ID" value="AUR62027669-RA:cds"/>
    <property type="gene ID" value="AUR62027669"/>
</dbReference>
<accession>A0A803MDX6</accession>
<evidence type="ECO:0000313" key="5">
    <source>
        <dbReference type="EnsemblPlants" id="AUR62027669-RA:cds"/>
    </source>
</evidence>
<dbReference type="InterPro" id="IPR027417">
    <property type="entry name" value="P-loop_NTPase"/>
</dbReference>
<evidence type="ECO:0000256" key="1">
    <source>
        <dbReference type="ARBA" id="ARBA00022741"/>
    </source>
</evidence>
<feature type="compositionally biased region" description="Basic residues" evidence="3">
    <location>
        <begin position="22"/>
        <end position="32"/>
    </location>
</feature>
<dbReference type="AlphaFoldDB" id="A0A803MDX6"/>
<dbReference type="Pfam" id="PF00448">
    <property type="entry name" value="SRP54"/>
    <property type="match status" value="1"/>
</dbReference>
<organism evidence="5 6">
    <name type="scientific">Chenopodium quinoa</name>
    <name type="common">Quinoa</name>
    <dbReference type="NCBI Taxonomy" id="63459"/>
    <lineage>
        <taxon>Eukaryota</taxon>
        <taxon>Viridiplantae</taxon>
        <taxon>Streptophyta</taxon>
        <taxon>Embryophyta</taxon>
        <taxon>Tracheophyta</taxon>
        <taxon>Spermatophyta</taxon>
        <taxon>Magnoliopsida</taxon>
        <taxon>eudicotyledons</taxon>
        <taxon>Gunneridae</taxon>
        <taxon>Pentapetalae</taxon>
        <taxon>Caryophyllales</taxon>
        <taxon>Chenopodiaceae</taxon>
        <taxon>Chenopodioideae</taxon>
        <taxon>Atripliceae</taxon>
        <taxon>Chenopodium</taxon>
    </lineage>
</organism>
<evidence type="ECO:0000259" key="4">
    <source>
        <dbReference type="Pfam" id="PF00448"/>
    </source>
</evidence>
<protein>
    <recommendedName>
        <fullName evidence="4">SRP54-type proteins GTP-binding domain-containing protein</fullName>
    </recommendedName>
</protein>
<reference evidence="5" key="2">
    <citation type="submission" date="2021-03" db="UniProtKB">
        <authorList>
            <consortium name="EnsemblPlants"/>
        </authorList>
    </citation>
    <scope>IDENTIFICATION</scope>
</reference>
<proteinExistence type="predicted"/>
<dbReference type="InterPro" id="IPR012337">
    <property type="entry name" value="RNaseH-like_sf"/>
</dbReference>
<name>A0A803MDX6_CHEQI</name>
<dbReference type="GO" id="GO:0006614">
    <property type="term" value="P:SRP-dependent cotranslational protein targeting to membrane"/>
    <property type="evidence" value="ECO:0007669"/>
    <property type="project" value="InterPro"/>
</dbReference>
<dbReference type="Proteomes" id="UP000596660">
    <property type="component" value="Unplaced"/>
</dbReference>
<reference evidence="5" key="1">
    <citation type="journal article" date="2017" name="Nature">
        <title>The genome of Chenopodium quinoa.</title>
        <authorList>
            <person name="Jarvis D.E."/>
            <person name="Ho Y.S."/>
            <person name="Lightfoot D.J."/>
            <person name="Schmoeckel S.M."/>
            <person name="Li B."/>
            <person name="Borm T.J.A."/>
            <person name="Ohyanagi H."/>
            <person name="Mineta K."/>
            <person name="Michell C.T."/>
            <person name="Saber N."/>
            <person name="Kharbatia N.M."/>
            <person name="Rupper R.R."/>
            <person name="Sharp A.R."/>
            <person name="Dally N."/>
            <person name="Boughton B.A."/>
            <person name="Woo Y.H."/>
            <person name="Gao G."/>
            <person name="Schijlen E.G.W.M."/>
            <person name="Guo X."/>
            <person name="Momin A.A."/>
            <person name="Negrao S."/>
            <person name="Al-Babili S."/>
            <person name="Gehring C."/>
            <person name="Roessner U."/>
            <person name="Jung C."/>
            <person name="Murphy K."/>
            <person name="Arold S.T."/>
            <person name="Gojobori T."/>
            <person name="van der Linden C.G."/>
            <person name="van Loo E.N."/>
            <person name="Jellen E.N."/>
            <person name="Maughan P.J."/>
            <person name="Tester M."/>
        </authorList>
    </citation>
    <scope>NUCLEOTIDE SEQUENCE [LARGE SCALE GENOMIC DNA]</scope>
    <source>
        <strain evidence="5">cv. PI 614886</strain>
    </source>
</reference>
<evidence type="ECO:0000313" key="6">
    <source>
        <dbReference type="Proteomes" id="UP000596660"/>
    </source>
</evidence>
<dbReference type="InterPro" id="IPR052035">
    <property type="entry name" value="ZnF_BED_domain_contain"/>
</dbReference>
<evidence type="ECO:0000256" key="2">
    <source>
        <dbReference type="ARBA" id="ARBA00023134"/>
    </source>
</evidence>
<keyword evidence="2" id="KW-0342">GTP-binding</keyword>
<keyword evidence="6" id="KW-1185">Reference proteome</keyword>
<dbReference type="Gene3D" id="3.40.50.300">
    <property type="entry name" value="P-loop containing nucleotide triphosphate hydrolases"/>
    <property type="match status" value="1"/>
</dbReference>
<dbReference type="PANTHER" id="PTHR46481">
    <property type="entry name" value="ZINC FINGER BED DOMAIN-CONTAINING PROTEIN 4"/>
    <property type="match status" value="1"/>
</dbReference>
<feature type="domain" description="SRP54-type proteins GTP-binding" evidence="4">
    <location>
        <begin position="204"/>
        <end position="240"/>
    </location>
</feature>
<dbReference type="GO" id="GO:0005525">
    <property type="term" value="F:GTP binding"/>
    <property type="evidence" value="ECO:0007669"/>
    <property type="project" value="UniProtKB-KW"/>
</dbReference>
<keyword evidence="1" id="KW-0547">Nucleotide-binding</keyword>
<dbReference type="InterPro" id="IPR000897">
    <property type="entry name" value="SRP54_GTPase_dom"/>
</dbReference>
<dbReference type="PANTHER" id="PTHR46481:SF6">
    <property type="entry name" value="ZINC FINGER BED DOMAIN-CONTAINING PROTEIN RICESLEEPER 2-LIKE"/>
    <property type="match status" value="1"/>
</dbReference>
<dbReference type="SUPFAM" id="SSF53098">
    <property type="entry name" value="Ribonuclease H-like"/>
    <property type="match status" value="1"/>
</dbReference>
<dbReference type="EnsemblPlants" id="AUR62027669-RA">
    <property type="protein sequence ID" value="AUR62027669-RA:cds"/>
    <property type="gene ID" value="AUR62027669"/>
</dbReference>
<evidence type="ECO:0000256" key="3">
    <source>
        <dbReference type="SAM" id="MobiDB-lite"/>
    </source>
</evidence>
<sequence length="258" mass="29601">MESEATTMSMPVDDEVDESNAARKRKRSRKSKVCREMTEGKNTKDDKVLSLTVDNASYNDVMVKHMKNSLGSRGMLVSGGCFFHIRCCAHIINIIVQSGLSCIENILDKIRNLVKYVTRSSSRSKDFYDTAQKHFHLDAKRKLRMDMQVRWNSTYMMLDNVLYYKDVFIHLGSFHASFKSNVPLDDEWENLSVVHKFLKLFYDVTSGDTFRAAASDQLEIWAERTDCEIVVAEKEKAKASSDETSKLKRFSITIGFLC</sequence>
<feature type="region of interest" description="Disordered" evidence="3">
    <location>
        <begin position="1"/>
        <end position="41"/>
    </location>
</feature>